<evidence type="ECO:0000256" key="4">
    <source>
        <dbReference type="PROSITE-ProRule" id="PRU01240"/>
    </source>
</evidence>
<keyword evidence="8" id="KW-1185">Reference proteome</keyword>
<reference evidence="7" key="2">
    <citation type="submission" date="2021-01" db="UniProtKB">
        <authorList>
            <consortium name="EnsemblPlants"/>
        </authorList>
    </citation>
    <scope>IDENTIFICATION</scope>
</reference>
<dbReference type="PROSITE" id="PS51892">
    <property type="entry name" value="SUBTILASE"/>
    <property type="match status" value="1"/>
</dbReference>
<evidence type="ECO:0000313" key="7">
    <source>
        <dbReference type="EnsemblPlants" id="QL08p056004:mrna"/>
    </source>
</evidence>
<feature type="coiled-coil region" evidence="5">
    <location>
        <begin position="18"/>
        <end position="45"/>
    </location>
</feature>
<dbReference type="GO" id="GO:0006508">
    <property type="term" value="P:proteolysis"/>
    <property type="evidence" value="ECO:0007669"/>
    <property type="project" value="InterPro"/>
</dbReference>
<evidence type="ECO:0000259" key="6">
    <source>
        <dbReference type="Pfam" id="PF00082"/>
    </source>
</evidence>
<dbReference type="EnsemblPlants" id="QL08p056004:mrna">
    <property type="protein sequence ID" value="QL08p056004:mrna"/>
    <property type="gene ID" value="QL08p056004"/>
</dbReference>
<comment type="similarity">
    <text evidence="2 4">Belongs to the peptidase S8 family.</text>
</comment>
<evidence type="ECO:0000256" key="5">
    <source>
        <dbReference type="SAM" id="Coils"/>
    </source>
</evidence>
<protein>
    <recommendedName>
        <fullName evidence="6">Peptidase S8/S53 domain-containing protein</fullName>
    </recommendedName>
</protein>
<comment type="subcellular location">
    <subcellularLocation>
        <location evidence="1">Secreted</location>
    </subcellularLocation>
</comment>
<name>A0A7N2MDL2_QUELO</name>
<comment type="caution">
    <text evidence="4">Lacks conserved residue(s) required for the propagation of feature annotation.</text>
</comment>
<dbReference type="InterPro" id="IPR000209">
    <property type="entry name" value="Peptidase_S8/S53_dom"/>
</dbReference>
<dbReference type="Pfam" id="PF00082">
    <property type="entry name" value="Peptidase_S8"/>
    <property type="match status" value="1"/>
</dbReference>
<dbReference type="SUPFAM" id="SSF52743">
    <property type="entry name" value="Subtilisin-like"/>
    <property type="match status" value="1"/>
</dbReference>
<dbReference type="EMBL" id="LRBV02000008">
    <property type="status" value="NOT_ANNOTATED_CDS"/>
    <property type="molecule type" value="Genomic_DNA"/>
</dbReference>
<dbReference type="InParanoid" id="A0A7N2MDL2"/>
<dbReference type="Gramene" id="QL08p056004:mrna">
    <property type="protein sequence ID" value="QL08p056004:mrna"/>
    <property type="gene ID" value="QL08p056004"/>
</dbReference>
<reference evidence="7 8" key="1">
    <citation type="journal article" date="2016" name="G3 (Bethesda)">
        <title>First Draft Assembly and Annotation of the Genome of a California Endemic Oak Quercus lobata Nee (Fagaceae).</title>
        <authorList>
            <person name="Sork V.L."/>
            <person name="Fitz-Gibbon S.T."/>
            <person name="Puiu D."/>
            <person name="Crepeau M."/>
            <person name="Gugger P.F."/>
            <person name="Sherman R."/>
            <person name="Stevens K."/>
            <person name="Langley C.H."/>
            <person name="Pellegrini M."/>
            <person name="Salzberg S.L."/>
        </authorList>
    </citation>
    <scope>NUCLEOTIDE SEQUENCE [LARGE SCALE GENOMIC DNA]</scope>
    <source>
        <strain evidence="7 8">cv. SW786</strain>
    </source>
</reference>
<organism evidence="7 8">
    <name type="scientific">Quercus lobata</name>
    <name type="common">Valley oak</name>
    <dbReference type="NCBI Taxonomy" id="97700"/>
    <lineage>
        <taxon>Eukaryota</taxon>
        <taxon>Viridiplantae</taxon>
        <taxon>Streptophyta</taxon>
        <taxon>Embryophyta</taxon>
        <taxon>Tracheophyta</taxon>
        <taxon>Spermatophyta</taxon>
        <taxon>Magnoliopsida</taxon>
        <taxon>eudicotyledons</taxon>
        <taxon>Gunneridae</taxon>
        <taxon>Pentapetalae</taxon>
        <taxon>rosids</taxon>
        <taxon>fabids</taxon>
        <taxon>Fagales</taxon>
        <taxon>Fagaceae</taxon>
        <taxon>Quercus</taxon>
    </lineage>
</organism>
<dbReference type="InterPro" id="IPR036852">
    <property type="entry name" value="Peptidase_S8/S53_dom_sf"/>
</dbReference>
<dbReference type="GO" id="GO:0004252">
    <property type="term" value="F:serine-type endopeptidase activity"/>
    <property type="evidence" value="ECO:0007669"/>
    <property type="project" value="InterPro"/>
</dbReference>
<dbReference type="Proteomes" id="UP000594261">
    <property type="component" value="Chromosome 8"/>
</dbReference>
<dbReference type="Gene3D" id="3.40.50.200">
    <property type="entry name" value="Peptidase S8/S53 domain"/>
    <property type="match status" value="1"/>
</dbReference>
<keyword evidence="5" id="KW-0175">Coiled coil</keyword>
<evidence type="ECO:0000256" key="1">
    <source>
        <dbReference type="ARBA" id="ARBA00004613"/>
    </source>
</evidence>
<evidence type="ECO:0000256" key="2">
    <source>
        <dbReference type="ARBA" id="ARBA00011073"/>
    </source>
</evidence>
<dbReference type="InterPro" id="IPR045051">
    <property type="entry name" value="SBT"/>
</dbReference>
<keyword evidence="3" id="KW-0732">Signal</keyword>
<evidence type="ECO:0000313" key="8">
    <source>
        <dbReference type="Proteomes" id="UP000594261"/>
    </source>
</evidence>
<dbReference type="AlphaFoldDB" id="A0A7N2MDL2"/>
<proteinExistence type="inferred from homology"/>
<dbReference type="PANTHER" id="PTHR10795">
    <property type="entry name" value="PROPROTEIN CONVERTASE SUBTILISIN/KEXIN"/>
    <property type="match status" value="1"/>
</dbReference>
<evidence type="ECO:0000256" key="3">
    <source>
        <dbReference type="ARBA" id="ARBA00022729"/>
    </source>
</evidence>
<accession>A0A7N2MDL2</accession>
<dbReference type="GO" id="GO:0005576">
    <property type="term" value="C:extracellular region"/>
    <property type="evidence" value="ECO:0007669"/>
    <property type="project" value="UniProtKB-SubCell"/>
</dbReference>
<sequence>MHLIPSKMIRDSFKHDYLVKLEWNLERMKRKKQSQKQKLLNNEEEAVTLTPKPSSEICCGPRMIILVEMSTDAFAEQLVVETILELDNDGHGTHMASTAAGSPVGNTSLLGYAQGMACGMASRSRVAAYKVCWSVGCFGSDILAGMDQAISDGMDVLSLSLYGGSALYYRDTITIGAFKGVEKGIFVSCSAGNGGPIRASLANVAPWIMTVGAVLFYDHLLVLEPETWDFVLFLFSSITSLLFLCLENHRPVDMAKRVRPVLTRPV</sequence>
<feature type="domain" description="Peptidase S8/S53" evidence="6">
    <location>
        <begin position="85"/>
        <end position="214"/>
    </location>
</feature>